<sequence>MTALRHLYTHECWNLKCMPLEIGRLTSLQTLTNFVVGTGSACSSIREVQHLNDLGGSLQLSQLENVTEAKDAKQASLGNKKDLRELSLTWRREMEKQNCHKVLESLQPPLGLEALRISNYQGTNFPTWMGMMPNMVELHLYKCNMSEKLPPLGSVPVLQVLRLEILEKMKCLCSGGTFFNFPSLMELRLNDLPEFDRWCEVNWVQREKIMFPRLQKLFIKNCGKLTALPGATRLGQSCSGDYEEAEERQLRSAFPMLKVLELQYLSKFHMWEETDATQGKQMIFPQLEDLSISQCEELATLPEGPELGALCGGDYGKARSAFPALKVLKFCNLKRFERWGTDEAAQGQVIVFPRLENLSIFLCQMLIALPEGPLLGELCGGDYEKVCSAFPALRILDLSFLGSFQSWEEVKASQRGDTMFPHLEELFIGFCRNLAALPGLKIRGCPGLTTLPESRKLSVLEIREGSPQISAAIPRVIDSLSILVSEMEPGLSAEHGAFELVDGNNKFPLTKLEISRCNLIYHSSAMALWTCFVQLQHLVISWCDALIYWPEEFQSLVSLRSLHILDCRSLTGYAPGRPGASVKSQLLPHMEFLVIRRCKNLVEIFDIPASLERMDVESCPNLESIFGKQEDKPALNEGSTAAPELSSSARDHSPSLREICIRGCNKLKILSRRMDELQELYICHCAELRSLGEFSTLESLSVVDCKSLPSLPDEPQAYLTLRWLEIKSCPALKSLPSSLQQRLASLEKKDLDARYEGNPLN</sequence>
<keyword evidence="3" id="KW-1185">Reference proteome</keyword>
<dbReference type="AlphaFoldDB" id="A0A835B381"/>
<feature type="domain" description="R13L1/DRL21-like LRR repeat region" evidence="1">
    <location>
        <begin position="45"/>
        <end position="164"/>
    </location>
</feature>
<protein>
    <recommendedName>
        <fullName evidence="1">R13L1/DRL21-like LRR repeat region domain-containing protein</fullName>
    </recommendedName>
</protein>
<proteinExistence type="predicted"/>
<dbReference type="OrthoDB" id="653625at2759"/>
<reference evidence="2" key="1">
    <citation type="submission" date="2020-07" db="EMBL/GenBank/DDBJ databases">
        <title>Genome sequence and genetic diversity analysis of an under-domesticated orphan crop, white fonio (Digitaria exilis).</title>
        <authorList>
            <person name="Bennetzen J.L."/>
            <person name="Chen S."/>
            <person name="Ma X."/>
            <person name="Wang X."/>
            <person name="Yssel A.E.J."/>
            <person name="Chaluvadi S.R."/>
            <person name="Johnson M."/>
            <person name="Gangashetty P."/>
            <person name="Hamidou F."/>
            <person name="Sanogo M.D."/>
            <person name="Zwaenepoel A."/>
            <person name="Wallace J."/>
            <person name="Van De Peer Y."/>
            <person name="Van Deynze A."/>
        </authorList>
    </citation>
    <scope>NUCLEOTIDE SEQUENCE</scope>
    <source>
        <tissue evidence="2">Leaves</tissue>
    </source>
</reference>
<evidence type="ECO:0000259" key="1">
    <source>
        <dbReference type="Pfam" id="PF25019"/>
    </source>
</evidence>
<evidence type="ECO:0000313" key="3">
    <source>
        <dbReference type="Proteomes" id="UP000636709"/>
    </source>
</evidence>
<dbReference type="PANTHER" id="PTHR47186">
    <property type="entry name" value="LEUCINE-RICH REPEAT-CONTAINING PROTEIN 57"/>
    <property type="match status" value="1"/>
</dbReference>
<accession>A0A835B381</accession>
<comment type="caution">
    <text evidence="2">The sequence shown here is derived from an EMBL/GenBank/DDBJ whole genome shotgun (WGS) entry which is preliminary data.</text>
</comment>
<dbReference type="EMBL" id="JACEFO010002165">
    <property type="protein sequence ID" value="KAF8676408.1"/>
    <property type="molecule type" value="Genomic_DNA"/>
</dbReference>
<gene>
    <name evidence="2" type="ORF">HU200_046952</name>
</gene>
<dbReference type="PANTHER" id="PTHR47186:SF64">
    <property type="entry name" value="NB-ARC DOMAIN-CONTAINING PROTEIN"/>
    <property type="match status" value="1"/>
</dbReference>
<dbReference type="SUPFAM" id="SSF52058">
    <property type="entry name" value="L domain-like"/>
    <property type="match status" value="1"/>
</dbReference>
<dbReference type="InterPro" id="IPR056789">
    <property type="entry name" value="LRR_R13L1-DRL21"/>
</dbReference>
<dbReference type="Pfam" id="PF25019">
    <property type="entry name" value="LRR_R13L1-DRL21"/>
    <property type="match status" value="1"/>
</dbReference>
<dbReference type="Gene3D" id="3.80.10.10">
    <property type="entry name" value="Ribonuclease Inhibitor"/>
    <property type="match status" value="4"/>
</dbReference>
<evidence type="ECO:0000313" key="2">
    <source>
        <dbReference type="EMBL" id="KAF8676408.1"/>
    </source>
</evidence>
<name>A0A835B381_9POAL</name>
<organism evidence="2 3">
    <name type="scientific">Digitaria exilis</name>
    <dbReference type="NCBI Taxonomy" id="1010633"/>
    <lineage>
        <taxon>Eukaryota</taxon>
        <taxon>Viridiplantae</taxon>
        <taxon>Streptophyta</taxon>
        <taxon>Embryophyta</taxon>
        <taxon>Tracheophyta</taxon>
        <taxon>Spermatophyta</taxon>
        <taxon>Magnoliopsida</taxon>
        <taxon>Liliopsida</taxon>
        <taxon>Poales</taxon>
        <taxon>Poaceae</taxon>
        <taxon>PACMAD clade</taxon>
        <taxon>Panicoideae</taxon>
        <taxon>Panicodae</taxon>
        <taxon>Paniceae</taxon>
        <taxon>Anthephorinae</taxon>
        <taxon>Digitaria</taxon>
    </lineage>
</organism>
<dbReference type="Proteomes" id="UP000636709">
    <property type="component" value="Unassembled WGS sequence"/>
</dbReference>
<dbReference type="InterPro" id="IPR032675">
    <property type="entry name" value="LRR_dom_sf"/>
</dbReference>